<feature type="transmembrane region" description="Helical" evidence="1">
    <location>
        <begin position="57"/>
        <end position="80"/>
    </location>
</feature>
<proteinExistence type="predicted"/>
<dbReference type="EMBL" id="CP140158">
    <property type="protein sequence ID" value="WQG85878.1"/>
    <property type="molecule type" value="Genomic_DNA"/>
</dbReference>
<feature type="transmembrane region" description="Helical" evidence="1">
    <location>
        <begin position="148"/>
        <end position="169"/>
    </location>
</feature>
<feature type="transmembrane region" description="Helical" evidence="1">
    <location>
        <begin position="119"/>
        <end position="136"/>
    </location>
</feature>
<gene>
    <name evidence="2" type="ORF">SR900_03080</name>
</gene>
<name>A0ABZ0X680_9GAMM</name>
<keyword evidence="3" id="KW-1185">Reference proteome</keyword>
<evidence type="ECO:0000313" key="3">
    <source>
        <dbReference type="Proteomes" id="UP001324185"/>
    </source>
</evidence>
<protein>
    <submittedName>
        <fullName evidence="2">DUF2878 domain-containing protein</fullName>
    </submittedName>
</protein>
<dbReference type="RefSeq" id="WP_026309341.1">
    <property type="nucleotide sequence ID" value="NZ_CP140158.1"/>
</dbReference>
<keyword evidence="1" id="KW-0472">Membrane</keyword>
<sequence>MVSTTKLNKVLNFVLLQTLWFALVVGVVYEHILLGLGLFVVFAIWQLHPLNRKQTDIKLAITLAVLGFVLDSLWLQLGLISYEMQWPYPFVAPLWIVMLWFAFGLTINHSLAWIFDYKIVGVIIGGLGGPISYLAAEKFGAVTLNNPVSAFAALAFGWTMVMVLIVTVFSPSAGQKQEITGKREASWN</sequence>
<keyword evidence="1" id="KW-0812">Transmembrane</keyword>
<evidence type="ECO:0000256" key="1">
    <source>
        <dbReference type="SAM" id="Phobius"/>
    </source>
</evidence>
<accession>A0ABZ0X680</accession>
<dbReference type="Proteomes" id="UP001324185">
    <property type="component" value="Chromosome"/>
</dbReference>
<keyword evidence="1" id="KW-1133">Transmembrane helix</keyword>
<reference evidence="2 3" key="1">
    <citation type="submission" date="2023-11" db="EMBL/GenBank/DDBJ databases">
        <title>MicrobeMod: A computational toolkit for identifying prokaryotic methylation and restriction-modification with nanopore sequencing.</title>
        <authorList>
            <person name="Crits-Christoph A."/>
            <person name="Kang S.C."/>
            <person name="Lee H."/>
            <person name="Ostrov N."/>
        </authorList>
    </citation>
    <scope>NUCLEOTIDE SEQUENCE [LARGE SCALE GENOMIC DNA]</scope>
    <source>
        <strain evidence="2 3">DSMZ 16071</strain>
    </source>
</reference>
<organism evidence="2 3">
    <name type="scientific">Kangiella aquimarina</name>
    <dbReference type="NCBI Taxonomy" id="261965"/>
    <lineage>
        <taxon>Bacteria</taxon>
        <taxon>Pseudomonadati</taxon>
        <taxon>Pseudomonadota</taxon>
        <taxon>Gammaproteobacteria</taxon>
        <taxon>Kangiellales</taxon>
        <taxon>Kangiellaceae</taxon>
        <taxon>Kangiella</taxon>
    </lineage>
</organism>
<evidence type="ECO:0000313" key="2">
    <source>
        <dbReference type="EMBL" id="WQG85878.1"/>
    </source>
</evidence>
<dbReference type="Pfam" id="PF11086">
    <property type="entry name" value="DUF2878"/>
    <property type="match status" value="1"/>
</dbReference>
<feature type="transmembrane region" description="Helical" evidence="1">
    <location>
        <begin position="20"/>
        <end position="45"/>
    </location>
</feature>
<dbReference type="InterPro" id="IPR021306">
    <property type="entry name" value="DUF2878"/>
</dbReference>
<feature type="transmembrane region" description="Helical" evidence="1">
    <location>
        <begin position="86"/>
        <end position="107"/>
    </location>
</feature>